<feature type="transmembrane region" description="Helical" evidence="8">
    <location>
        <begin position="359"/>
        <end position="379"/>
    </location>
</feature>
<evidence type="ECO:0000256" key="7">
    <source>
        <dbReference type="SAM" id="MobiDB-lite"/>
    </source>
</evidence>
<dbReference type="GO" id="GO:0022857">
    <property type="term" value="F:transmembrane transporter activity"/>
    <property type="evidence" value="ECO:0007669"/>
    <property type="project" value="InterPro"/>
</dbReference>
<evidence type="ECO:0000256" key="5">
    <source>
        <dbReference type="ARBA" id="ARBA00022989"/>
    </source>
</evidence>
<feature type="transmembrane region" description="Helical" evidence="8">
    <location>
        <begin position="434"/>
        <end position="451"/>
    </location>
</feature>
<dbReference type="Pfam" id="PF07690">
    <property type="entry name" value="MFS_1"/>
    <property type="match status" value="1"/>
</dbReference>
<evidence type="ECO:0000256" key="3">
    <source>
        <dbReference type="ARBA" id="ARBA00022475"/>
    </source>
</evidence>
<feature type="transmembrane region" description="Helical" evidence="8">
    <location>
        <begin position="196"/>
        <end position="218"/>
    </location>
</feature>
<evidence type="ECO:0000256" key="2">
    <source>
        <dbReference type="ARBA" id="ARBA00022448"/>
    </source>
</evidence>
<feature type="region of interest" description="Disordered" evidence="7">
    <location>
        <begin position="501"/>
        <end position="525"/>
    </location>
</feature>
<comment type="subcellular location">
    <subcellularLocation>
        <location evidence="1">Cell membrane</location>
        <topology evidence="1">Multi-pass membrane protein</topology>
    </subcellularLocation>
</comment>
<dbReference type="PANTHER" id="PTHR42718:SF46">
    <property type="entry name" value="BLR6921 PROTEIN"/>
    <property type="match status" value="1"/>
</dbReference>
<dbReference type="PROSITE" id="PS50850">
    <property type="entry name" value="MFS"/>
    <property type="match status" value="1"/>
</dbReference>
<evidence type="ECO:0000256" key="4">
    <source>
        <dbReference type="ARBA" id="ARBA00022692"/>
    </source>
</evidence>
<accession>A0A5D3FWP6</accession>
<feature type="transmembrane region" description="Helical" evidence="8">
    <location>
        <begin position="108"/>
        <end position="127"/>
    </location>
</feature>
<dbReference type="CDD" id="cd17321">
    <property type="entry name" value="MFS_MMR_MDR_like"/>
    <property type="match status" value="1"/>
</dbReference>
<feature type="transmembrane region" description="Helical" evidence="8">
    <location>
        <begin position="230"/>
        <end position="248"/>
    </location>
</feature>
<evidence type="ECO:0000313" key="11">
    <source>
        <dbReference type="Proteomes" id="UP000323505"/>
    </source>
</evidence>
<reference evidence="10 11" key="1">
    <citation type="submission" date="2019-08" db="EMBL/GenBank/DDBJ databases">
        <title>Actinomadura sp. nov. CYP1-5 isolated from mountain soil.</title>
        <authorList>
            <person name="Songsumanus A."/>
            <person name="Kuncharoen N."/>
            <person name="Kudo T."/>
            <person name="Yuki M."/>
            <person name="Igarashi Y."/>
            <person name="Tanasupawat S."/>
        </authorList>
    </citation>
    <scope>NUCLEOTIDE SEQUENCE [LARGE SCALE GENOMIC DNA]</scope>
    <source>
        <strain evidence="10 11">CYP1-5</strain>
    </source>
</reference>
<dbReference type="InterPro" id="IPR020846">
    <property type="entry name" value="MFS_dom"/>
</dbReference>
<dbReference type="EMBL" id="VSRQ01000001">
    <property type="protein sequence ID" value="TYK52468.1"/>
    <property type="molecule type" value="Genomic_DNA"/>
</dbReference>
<feature type="transmembrane region" description="Helical" evidence="8">
    <location>
        <begin position="260"/>
        <end position="278"/>
    </location>
</feature>
<feature type="transmembrane region" description="Helical" evidence="8">
    <location>
        <begin position="139"/>
        <end position="157"/>
    </location>
</feature>
<dbReference type="Gene3D" id="1.20.1720.10">
    <property type="entry name" value="Multidrug resistance protein D"/>
    <property type="match status" value="1"/>
</dbReference>
<proteinExistence type="predicted"/>
<feature type="transmembrane region" description="Helical" evidence="8">
    <location>
        <begin position="78"/>
        <end position="96"/>
    </location>
</feature>
<evidence type="ECO:0000256" key="1">
    <source>
        <dbReference type="ARBA" id="ARBA00004651"/>
    </source>
</evidence>
<keyword evidence="11" id="KW-1185">Reference proteome</keyword>
<protein>
    <submittedName>
        <fullName evidence="10">MFS transporter</fullName>
    </submittedName>
</protein>
<feature type="transmembrane region" description="Helical" evidence="8">
    <location>
        <begin position="169"/>
        <end position="190"/>
    </location>
</feature>
<evidence type="ECO:0000256" key="6">
    <source>
        <dbReference type="ARBA" id="ARBA00023136"/>
    </source>
</evidence>
<feature type="compositionally biased region" description="Low complexity" evidence="7">
    <location>
        <begin position="505"/>
        <end position="517"/>
    </location>
</feature>
<dbReference type="InterPro" id="IPR011701">
    <property type="entry name" value="MFS"/>
</dbReference>
<dbReference type="AlphaFoldDB" id="A0A5D3FWP6"/>
<keyword evidence="4 8" id="KW-0812">Transmembrane</keyword>
<dbReference type="GO" id="GO:0005886">
    <property type="term" value="C:plasma membrane"/>
    <property type="evidence" value="ECO:0007669"/>
    <property type="project" value="UniProtKB-SubCell"/>
</dbReference>
<feature type="transmembrane region" description="Helical" evidence="8">
    <location>
        <begin position="299"/>
        <end position="321"/>
    </location>
</feature>
<dbReference type="PANTHER" id="PTHR42718">
    <property type="entry name" value="MAJOR FACILITATOR SUPERFAMILY MULTIDRUG TRANSPORTER MFSC"/>
    <property type="match status" value="1"/>
</dbReference>
<keyword evidence="5 8" id="KW-1133">Transmembrane helix</keyword>
<feature type="transmembrane region" description="Helical" evidence="8">
    <location>
        <begin position="327"/>
        <end position="347"/>
    </location>
</feature>
<keyword evidence="6 8" id="KW-0472">Membrane</keyword>
<feature type="transmembrane region" description="Helical" evidence="8">
    <location>
        <begin position="391"/>
        <end position="414"/>
    </location>
</feature>
<feature type="transmembrane region" description="Helical" evidence="8">
    <location>
        <begin position="471"/>
        <end position="493"/>
    </location>
</feature>
<comment type="caution">
    <text evidence="10">The sequence shown here is derived from an EMBL/GenBank/DDBJ whole genome shotgun (WGS) entry which is preliminary data.</text>
</comment>
<dbReference type="Gene3D" id="1.20.1250.20">
    <property type="entry name" value="MFS general substrate transporter like domains"/>
    <property type="match status" value="1"/>
</dbReference>
<feature type="domain" description="Major facilitator superfamily (MFS) profile" evidence="9">
    <location>
        <begin position="43"/>
        <end position="502"/>
    </location>
</feature>
<feature type="transmembrane region" description="Helical" evidence="8">
    <location>
        <begin position="42"/>
        <end position="66"/>
    </location>
</feature>
<evidence type="ECO:0000313" key="10">
    <source>
        <dbReference type="EMBL" id="TYK52468.1"/>
    </source>
</evidence>
<dbReference type="Proteomes" id="UP000323505">
    <property type="component" value="Unassembled WGS sequence"/>
</dbReference>
<organism evidence="10 11">
    <name type="scientific">Actinomadura decatromicini</name>
    <dbReference type="NCBI Taxonomy" id="2604572"/>
    <lineage>
        <taxon>Bacteria</taxon>
        <taxon>Bacillati</taxon>
        <taxon>Actinomycetota</taxon>
        <taxon>Actinomycetes</taxon>
        <taxon>Streptosporangiales</taxon>
        <taxon>Thermomonosporaceae</taxon>
        <taxon>Actinomadura</taxon>
    </lineage>
</organism>
<name>A0A5D3FWP6_9ACTN</name>
<evidence type="ECO:0000256" key="8">
    <source>
        <dbReference type="SAM" id="Phobius"/>
    </source>
</evidence>
<keyword evidence="3" id="KW-1003">Cell membrane</keyword>
<sequence length="525" mass="54162">MRDEVRILRSRTFPRPHFPGATMATAQTSDTSPPPYRQRSGIVLTALLGCQLMLVLDVTVVNIALPHIKSSLGFSADNLAWVLNAYTVVFGGLLLLGGRAGDILGRRAVFMAGVALFGVASLVGGLAPDSGWLLGARAAQGLGAALASPSALALISTSFAEGPERTRALGLWGAVSGSASTLGLIVGGVLTDVLSWRWVLFINVPIAVLVLVLTPRFIREADRQPGRFDIAGAVTSTVGMGALVYGFIHASSDGWRDSITLGSIALGVVSLLLFVAVESRARQPITPLHLFRDADRVRAYLILLLIAGSMLAMFFFLAQFLQEVLKFGPLKAGLAFLPLSLVLILAAQQTASALPKIGAKAPTAIGAAVTVAGLVWLGFLDENSSYLTGVLGPLVLFGIGAGLIFVPATVGAAARVASDESGAASGMLNTMSQIGGSLGLAALVTVAGTAARHEAEHPVAGLSPARQAEHVLTYGFTRAFLVAAALAVVILLISLTARRRPAPDAGTPAETGETAEAAEAKAAEA</sequence>
<dbReference type="SUPFAM" id="SSF103473">
    <property type="entry name" value="MFS general substrate transporter"/>
    <property type="match status" value="1"/>
</dbReference>
<keyword evidence="2" id="KW-0813">Transport</keyword>
<gene>
    <name evidence="10" type="ORF">FXF68_01415</name>
</gene>
<evidence type="ECO:0000259" key="9">
    <source>
        <dbReference type="PROSITE" id="PS50850"/>
    </source>
</evidence>
<dbReference type="InterPro" id="IPR036259">
    <property type="entry name" value="MFS_trans_sf"/>
</dbReference>